<name>A0ABW2XT57_9ACTN</name>
<protein>
    <submittedName>
        <fullName evidence="4">MinD/ParA family protein</fullName>
    </submittedName>
</protein>
<gene>
    <name evidence="4" type="ORF">ACFQZM_29660</name>
</gene>
<evidence type="ECO:0000313" key="4">
    <source>
        <dbReference type="EMBL" id="MFD0688693.1"/>
    </source>
</evidence>
<evidence type="ECO:0000259" key="3">
    <source>
        <dbReference type="Pfam" id="PF01656"/>
    </source>
</evidence>
<dbReference type="InterPro" id="IPR002586">
    <property type="entry name" value="CobQ/CobB/MinD/ParA_Nub-bd_dom"/>
</dbReference>
<evidence type="ECO:0000256" key="1">
    <source>
        <dbReference type="ARBA" id="ARBA00022741"/>
    </source>
</evidence>
<dbReference type="PANTHER" id="PTHR43384:SF6">
    <property type="entry name" value="SEPTUM SITE-DETERMINING PROTEIN MIND HOMOLOG, CHLOROPLASTIC"/>
    <property type="match status" value="1"/>
</dbReference>
<organism evidence="4 5">
    <name type="scientific">Actinomadura fibrosa</name>
    <dbReference type="NCBI Taxonomy" id="111802"/>
    <lineage>
        <taxon>Bacteria</taxon>
        <taxon>Bacillati</taxon>
        <taxon>Actinomycetota</taxon>
        <taxon>Actinomycetes</taxon>
        <taxon>Streptosporangiales</taxon>
        <taxon>Thermomonosporaceae</taxon>
        <taxon>Actinomadura</taxon>
    </lineage>
</organism>
<dbReference type="RefSeq" id="WP_131755112.1">
    <property type="nucleotide sequence ID" value="NZ_CAACUY010000003.1"/>
</dbReference>
<keyword evidence="5" id="KW-1185">Reference proteome</keyword>
<dbReference type="InterPro" id="IPR050625">
    <property type="entry name" value="ParA/MinD_ATPase"/>
</dbReference>
<keyword evidence="1" id="KW-0547">Nucleotide-binding</keyword>
<comment type="caution">
    <text evidence="4">The sequence shown here is derived from an EMBL/GenBank/DDBJ whole genome shotgun (WGS) entry which is preliminary data.</text>
</comment>
<dbReference type="EMBL" id="JBHTGP010000015">
    <property type="protein sequence ID" value="MFD0688693.1"/>
    <property type="molecule type" value="Genomic_DNA"/>
</dbReference>
<dbReference type="PANTHER" id="PTHR43384">
    <property type="entry name" value="SEPTUM SITE-DETERMINING PROTEIN MIND HOMOLOG, CHLOROPLASTIC-RELATED"/>
    <property type="match status" value="1"/>
</dbReference>
<reference evidence="5" key="1">
    <citation type="journal article" date="2019" name="Int. J. Syst. Evol. Microbiol.">
        <title>The Global Catalogue of Microorganisms (GCM) 10K type strain sequencing project: providing services to taxonomists for standard genome sequencing and annotation.</title>
        <authorList>
            <consortium name="The Broad Institute Genomics Platform"/>
            <consortium name="The Broad Institute Genome Sequencing Center for Infectious Disease"/>
            <person name="Wu L."/>
            <person name="Ma J."/>
        </authorList>
    </citation>
    <scope>NUCLEOTIDE SEQUENCE [LARGE SCALE GENOMIC DNA]</scope>
    <source>
        <strain evidence="5">JCM 9371</strain>
    </source>
</reference>
<dbReference type="Gene3D" id="3.40.50.300">
    <property type="entry name" value="P-loop containing nucleotide triphosphate hydrolases"/>
    <property type="match status" value="1"/>
</dbReference>
<evidence type="ECO:0000256" key="2">
    <source>
        <dbReference type="ARBA" id="ARBA00022840"/>
    </source>
</evidence>
<dbReference type="Proteomes" id="UP001597063">
    <property type="component" value="Unassembled WGS sequence"/>
</dbReference>
<accession>A0ABW2XT57</accession>
<proteinExistence type="predicted"/>
<dbReference type="SUPFAM" id="SSF52540">
    <property type="entry name" value="P-loop containing nucleoside triphosphate hydrolases"/>
    <property type="match status" value="1"/>
</dbReference>
<feature type="domain" description="CobQ/CobB/MinD/ParA nucleotide binding" evidence="3">
    <location>
        <begin position="6"/>
        <end position="218"/>
    </location>
</feature>
<keyword evidence="2" id="KW-0067">ATP-binding</keyword>
<dbReference type="InterPro" id="IPR027417">
    <property type="entry name" value="P-loop_NTPase"/>
</dbReference>
<sequence>MGTVVAVHSYRGGTGKSSTAASLALLAAAGGRRAALVDTDLQAPCAHALFGMDESAAHRSLTDYLVGRCEIEDAAAPVAGSAPGALYLVPARGGPDENNELMTHGYDVGLLREGFDRLMDRLRLDLLVLDTRTGMSNETISALAGADLALAITRADYMDCGVRDAVALASRFARSRRAVAVNMLPAGTPPGPVRREAEAAFGAPVVSVIPYCPDIAALGGGGLLVREDPGHRSTAGYRRIAEAVGTGGITEAAGTGGIAEPAGTGGGR</sequence>
<evidence type="ECO:0000313" key="5">
    <source>
        <dbReference type="Proteomes" id="UP001597063"/>
    </source>
</evidence>
<dbReference type="Pfam" id="PF01656">
    <property type="entry name" value="CbiA"/>
    <property type="match status" value="1"/>
</dbReference>